<keyword evidence="1" id="KW-1133">Transmembrane helix</keyword>
<organism evidence="2 3">
    <name type="scientific">Cucumis sativus</name>
    <name type="common">Cucumber</name>
    <dbReference type="NCBI Taxonomy" id="3659"/>
    <lineage>
        <taxon>Eukaryota</taxon>
        <taxon>Viridiplantae</taxon>
        <taxon>Streptophyta</taxon>
        <taxon>Embryophyta</taxon>
        <taxon>Tracheophyta</taxon>
        <taxon>Spermatophyta</taxon>
        <taxon>Magnoliopsida</taxon>
        <taxon>eudicotyledons</taxon>
        <taxon>Gunneridae</taxon>
        <taxon>Pentapetalae</taxon>
        <taxon>rosids</taxon>
        <taxon>fabids</taxon>
        <taxon>Cucurbitales</taxon>
        <taxon>Cucurbitaceae</taxon>
        <taxon>Benincaseae</taxon>
        <taxon>Cucumis</taxon>
    </lineage>
</organism>
<dbReference type="Proteomes" id="UP000029981">
    <property type="component" value="Chromosome 6"/>
</dbReference>
<dbReference type="AlphaFoldDB" id="A0A0A0KB49"/>
<evidence type="ECO:0000256" key="1">
    <source>
        <dbReference type="SAM" id="Phobius"/>
    </source>
</evidence>
<name>A0A0A0KB49_CUCSA</name>
<protein>
    <submittedName>
        <fullName evidence="2">Uncharacterized protein</fullName>
    </submittedName>
</protein>
<reference evidence="2 3" key="2">
    <citation type="journal article" date="2009" name="PLoS ONE">
        <title>An integrated genetic and cytogenetic map of the cucumber genome.</title>
        <authorList>
            <person name="Ren Y."/>
            <person name="Zhang Z."/>
            <person name="Liu J."/>
            <person name="Staub J.E."/>
            <person name="Han Y."/>
            <person name="Cheng Z."/>
            <person name="Li X."/>
            <person name="Lu J."/>
            <person name="Miao H."/>
            <person name="Kang H."/>
            <person name="Xie B."/>
            <person name="Gu X."/>
            <person name="Wang X."/>
            <person name="Du Y."/>
            <person name="Jin W."/>
            <person name="Huang S."/>
        </authorList>
    </citation>
    <scope>NUCLEOTIDE SEQUENCE [LARGE SCALE GENOMIC DNA]</scope>
    <source>
        <strain evidence="3">cv. 9930</strain>
    </source>
</reference>
<keyword evidence="1" id="KW-0472">Membrane</keyword>
<reference evidence="2 3" key="1">
    <citation type="journal article" date="2009" name="Nat. Genet.">
        <title>The genome of the cucumber, Cucumis sativus L.</title>
        <authorList>
            <person name="Huang S."/>
            <person name="Li R."/>
            <person name="Zhang Z."/>
            <person name="Li L."/>
            <person name="Gu X."/>
            <person name="Fan W."/>
            <person name="Lucas W.J."/>
            <person name="Wang X."/>
            <person name="Xie B."/>
            <person name="Ni P."/>
            <person name="Ren Y."/>
            <person name="Zhu H."/>
            <person name="Li J."/>
            <person name="Lin K."/>
            <person name="Jin W."/>
            <person name="Fei Z."/>
            <person name="Li G."/>
            <person name="Staub J."/>
            <person name="Kilian A."/>
            <person name="van der Vossen E.A."/>
            <person name="Wu Y."/>
            <person name="Guo J."/>
            <person name="He J."/>
            <person name="Jia Z."/>
            <person name="Ren Y."/>
            <person name="Tian G."/>
            <person name="Lu Y."/>
            <person name="Ruan J."/>
            <person name="Qian W."/>
            <person name="Wang M."/>
            <person name="Huang Q."/>
            <person name="Li B."/>
            <person name="Xuan Z."/>
            <person name="Cao J."/>
            <person name="Asan"/>
            <person name="Wu Z."/>
            <person name="Zhang J."/>
            <person name="Cai Q."/>
            <person name="Bai Y."/>
            <person name="Zhao B."/>
            <person name="Han Y."/>
            <person name="Li Y."/>
            <person name="Li X."/>
            <person name="Wang S."/>
            <person name="Shi Q."/>
            <person name="Liu S."/>
            <person name="Cho W.K."/>
            <person name="Kim J.Y."/>
            <person name="Xu Y."/>
            <person name="Heller-Uszynska K."/>
            <person name="Miao H."/>
            <person name="Cheng Z."/>
            <person name="Zhang S."/>
            <person name="Wu J."/>
            <person name="Yang Y."/>
            <person name="Kang H."/>
            <person name="Li M."/>
            <person name="Liang H."/>
            <person name="Ren X."/>
            <person name="Shi Z."/>
            <person name="Wen M."/>
            <person name="Jian M."/>
            <person name="Yang H."/>
            <person name="Zhang G."/>
            <person name="Yang Z."/>
            <person name="Chen R."/>
            <person name="Liu S."/>
            <person name="Li J."/>
            <person name="Ma L."/>
            <person name="Liu H."/>
            <person name="Zhou Y."/>
            <person name="Zhao J."/>
            <person name="Fang X."/>
            <person name="Li G."/>
            <person name="Fang L."/>
            <person name="Li Y."/>
            <person name="Liu D."/>
            <person name="Zheng H."/>
            <person name="Zhang Y."/>
            <person name="Qin N."/>
            <person name="Li Z."/>
            <person name="Yang G."/>
            <person name="Yang S."/>
            <person name="Bolund L."/>
            <person name="Kristiansen K."/>
            <person name="Zheng H."/>
            <person name="Li S."/>
            <person name="Zhang X."/>
            <person name="Yang H."/>
            <person name="Wang J."/>
            <person name="Sun R."/>
            <person name="Zhang B."/>
            <person name="Jiang S."/>
            <person name="Wang J."/>
            <person name="Du Y."/>
            <person name="Li S."/>
        </authorList>
    </citation>
    <scope>NUCLEOTIDE SEQUENCE [LARGE SCALE GENOMIC DNA]</scope>
    <source>
        <strain evidence="3">cv. 9930</strain>
    </source>
</reference>
<sequence>MILTPEDKIHKPKLVFEKVVLFSLLVFSEGRDEMVEMFRQRIAQAMALAGGLLGFHPKLLISYLFVMEV</sequence>
<dbReference type="EMBL" id="CM002927">
    <property type="protein sequence ID" value="KGN45607.1"/>
    <property type="molecule type" value="Genomic_DNA"/>
</dbReference>
<evidence type="ECO:0000313" key="3">
    <source>
        <dbReference type="Proteomes" id="UP000029981"/>
    </source>
</evidence>
<proteinExistence type="predicted"/>
<dbReference type="Gramene" id="KGN45607">
    <property type="protein sequence ID" value="KGN45607"/>
    <property type="gene ID" value="Csa_6G000070"/>
</dbReference>
<reference evidence="2 3" key="4">
    <citation type="journal article" date="2011" name="BMC Genomics">
        <title>RNA-Seq improves annotation of protein-coding genes in the cucumber genome.</title>
        <authorList>
            <person name="Li Z."/>
            <person name="Zhang Z."/>
            <person name="Yan P."/>
            <person name="Huang S."/>
            <person name="Fei Z."/>
            <person name="Lin K."/>
        </authorList>
    </citation>
    <scope>NUCLEOTIDE SEQUENCE [LARGE SCALE GENOMIC DNA]</scope>
    <source>
        <strain evidence="3">cv. 9930</strain>
    </source>
</reference>
<accession>A0A0A0KB49</accession>
<gene>
    <name evidence="2" type="ORF">Csa_6G000070</name>
</gene>
<evidence type="ECO:0000313" key="2">
    <source>
        <dbReference type="EMBL" id="KGN45607.1"/>
    </source>
</evidence>
<reference evidence="2 3" key="3">
    <citation type="journal article" date="2010" name="BMC Genomics">
        <title>Transcriptome sequencing and comparative analysis of cucumber flowers with different sex types.</title>
        <authorList>
            <person name="Guo S."/>
            <person name="Zheng Y."/>
            <person name="Joung J.G."/>
            <person name="Liu S."/>
            <person name="Zhang Z."/>
            <person name="Crasta O.R."/>
            <person name="Sobral B.W."/>
            <person name="Xu Y."/>
            <person name="Huang S."/>
            <person name="Fei Z."/>
        </authorList>
    </citation>
    <scope>NUCLEOTIDE SEQUENCE [LARGE SCALE GENOMIC DNA]</scope>
    <source>
        <strain evidence="3">cv. 9930</strain>
    </source>
</reference>
<keyword evidence="1" id="KW-0812">Transmembrane</keyword>
<feature type="transmembrane region" description="Helical" evidence="1">
    <location>
        <begin position="45"/>
        <end position="66"/>
    </location>
</feature>
<keyword evidence="3" id="KW-1185">Reference proteome</keyword>